<feature type="region of interest" description="Disordered" evidence="1">
    <location>
        <begin position="281"/>
        <end position="315"/>
    </location>
</feature>
<gene>
    <name evidence="2" type="ORF">KIN20_024039</name>
</gene>
<keyword evidence="3" id="KW-1185">Reference proteome</keyword>
<reference evidence="2" key="1">
    <citation type="submission" date="2021-06" db="EMBL/GenBank/DDBJ databases">
        <title>Parelaphostrongylus tenuis whole genome reference sequence.</title>
        <authorList>
            <person name="Garwood T.J."/>
            <person name="Larsen P.A."/>
            <person name="Fountain-Jones N.M."/>
            <person name="Garbe J.R."/>
            <person name="Macchietto M.G."/>
            <person name="Kania S.A."/>
            <person name="Gerhold R.W."/>
            <person name="Richards J.E."/>
            <person name="Wolf T.M."/>
        </authorList>
    </citation>
    <scope>NUCLEOTIDE SEQUENCE</scope>
    <source>
        <strain evidence="2">MNPRO001-30</strain>
        <tissue evidence="2">Meninges</tissue>
    </source>
</reference>
<proteinExistence type="predicted"/>
<evidence type="ECO:0000313" key="3">
    <source>
        <dbReference type="Proteomes" id="UP001196413"/>
    </source>
</evidence>
<evidence type="ECO:0000256" key="1">
    <source>
        <dbReference type="SAM" id="MobiDB-lite"/>
    </source>
</evidence>
<sequence length="315" mass="34123">MHTESLERGGPGGPLLHTIGKNGSVAGTCSSHSTIYGVAGDTESAPESTVGSPAEPTVEFYHLSNRPQTNSTSHVIVTPTTTGTRRTTTTSPLASPFSRASCDVQIDPQGVRTSKCNHPGHATGEALMGSAKVGCREIWPSSATRRNEKDYCRSKYLTRPWKVLQSRQVTRSLTGSHINSTYGPFTSTTTTAATITSTVKSPNKQAAQSNEEPIFESLGKYIDLLECSTQESSENLVTENDTVHETFKEQLGDIQLVRAKKGRNLEEILKRRPIRETKTIEGIVSDSSISEQSPVNGSAWYSSSKPVELSANEYE</sequence>
<accession>A0AAD5QWG9</accession>
<dbReference type="EMBL" id="JAHQIW010004855">
    <property type="protein sequence ID" value="KAJ1364047.1"/>
    <property type="molecule type" value="Genomic_DNA"/>
</dbReference>
<comment type="caution">
    <text evidence="2">The sequence shown here is derived from an EMBL/GenBank/DDBJ whole genome shotgun (WGS) entry which is preliminary data.</text>
</comment>
<protein>
    <submittedName>
        <fullName evidence="2">Uncharacterized protein</fullName>
    </submittedName>
</protein>
<dbReference type="Proteomes" id="UP001196413">
    <property type="component" value="Unassembled WGS sequence"/>
</dbReference>
<organism evidence="2 3">
    <name type="scientific">Parelaphostrongylus tenuis</name>
    <name type="common">Meningeal worm</name>
    <dbReference type="NCBI Taxonomy" id="148309"/>
    <lineage>
        <taxon>Eukaryota</taxon>
        <taxon>Metazoa</taxon>
        <taxon>Ecdysozoa</taxon>
        <taxon>Nematoda</taxon>
        <taxon>Chromadorea</taxon>
        <taxon>Rhabditida</taxon>
        <taxon>Rhabditina</taxon>
        <taxon>Rhabditomorpha</taxon>
        <taxon>Strongyloidea</taxon>
        <taxon>Metastrongylidae</taxon>
        <taxon>Parelaphostrongylus</taxon>
    </lineage>
</organism>
<feature type="compositionally biased region" description="Polar residues" evidence="1">
    <location>
        <begin position="285"/>
        <end position="305"/>
    </location>
</feature>
<name>A0AAD5QWG9_PARTN</name>
<dbReference type="AlphaFoldDB" id="A0AAD5QWG9"/>
<evidence type="ECO:0000313" key="2">
    <source>
        <dbReference type="EMBL" id="KAJ1364047.1"/>
    </source>
</evidence>